<dbReference type="AlphaFoldDB" id="A0A0L8HHW4"/>
<dbReference type="Gene3D" id="1.10.630.10">
    <property type="entry name" value="Cytochrome P450"/>
    <property type="match status" value="1"/>
</dbReference>
<evidence type="ECO:0000256" key="6">
    <source>
        <dbReference type="ARBA" id="ARBA00022723"/>
    </source>
</evidence>
<dbReference type="GO" id="GO:0042448">
    <property type="term" value="P:progesterone metabolic process"/>
    <property type="evidence" value="ECO:0007669"/>
    <property type="project" value="TreeGrafter"/>
</dbReference>
<evidence type="ECO:0000256" key="13">
    <source>
        <dbReference type="PIRSR" id="PIRSR602401-1"/>
    </source>
</evidence>
<dbReference type="OMA" id="AHLHIMM"/>
<dbReference type="FunFam" id="1.10.630.10:FF:000238">
    <property type="entry name" value="Cytochrome P450 2A6"/>
    <property type="match status" value="1"/>
</dbReference>
<protein>
    <recommendedName>
        <fullName evidence="17">Cytochrome P450</fullName>
    </recommendedName>
</protein>
<keyword evidence="6 13" id="KW-0479">Metal-binding</keyword>
<evidence type="ECO:0000256" key="10">
    <source>
        <dbReference type="ARBA" id="ARBA00023004"/>
    </source>
</evidence>
<dbReference type="InterPro" id="IPR002401">
    <property type="entry name" value="Cyt_P450_E_grp-I"/>
</dbReference>
<dbReference type="PROSITE" id="PS00086">
    <property type="entry name" value="CYTOCHROME_P450"/>
    <property type="match status" value="1"/>
</dbReference>
<dbReference type="KEGG" id="obi:106870818"/>
<evidence type="ECO:0000256" key="4">
    <source>
        <dbReference type="ARBA" id="ARBA00010617"/>
    </source>
</evidence>
<evidence type="ECO:0000256" key="2">
    <source>
        <dbReference type="ARBA" id="ARBA00004174"/>
    </source>
</evidence>
<keyword evidence="9 14" id="KW-0560">Oxidoreductase</keyword>
<dbReference type="PRINTS" id="PR00385">
    <property type="entry name" value="P450"/>
</dbReference>
<dbReference type="PANTHER" id="PTHR24289:SF1">
    <property type="entry name" value="STEROID 17-ALPHA-HYDROXYLASE_17,20 LYASE"/>
    <property type="match status" value="1"/>
</dbReference>
<dbReference type="GO" id="GO:0042446">
    <property type="term" value="P:hormone biosynthetic process"/>
    <property type="evidence" value="ECO:0007669"/>
    <property type="project" value="TreeGrafter"/>
</dbReference>
<name>A0A0L8HHW4_OCTBM</name>
<evidence type="ECO:0000256" key="11">
    <source>
        <dbReference type="ARBA" id="ARBA00023033"/>
    </source>
</evidence>
<dbReference type="InterPro" id="IPR017972">
    <property type="entry name" value="Cyt_P450_CS"/>
</dbReference>
<dbReference type="GO" id="GO:0005506">
    <property type="term" value="F:iron ion binding"/>
    <property type="evidence" value="ECO:0007669"/>
    <property type="project" value="InterPro"/>
</dbReference>
<dbReference type="SUPFAM" id="SSF48264">
    <property type="entry name" value="Cytochrome P450"/>
    <property type="match status" value="1"/>
</dbReference>
<comment type="subcellular location">
    <subcellularLocation>
        <location evidence="3">Endoplasmic reticulum membrane</location>
        <topology evidence="3">Peripheral membrane protein</topology>
    </subcellularLocation>
    <subcellularLocation>
        <location evidence="2">Microsome membrane</location>
        <topology evidence="2">Peripheral membrane protein</topology>
    </subcellularLocation>
</comment>
<organism evidence="16">
    <name type="scientific">Octopus bimaculoides</name>
    <name type="common">California two-spotted octopus</name>
    <dbReference type="NCBI Taxonomy" id="37653"/>
    <lineage>
        <taxon>Eukaryota</taxon>
        <taxon>Metazoa</taxon>
        <taxon>Spiralia</taxon>
        <taxon>Lophotrochozoa</taxon>
        <taxon>Mollusca</taxon>
        <taxon>Cephalopoda</taxon>
        <taxon>Coleoidea</taxon>
        <taxon>Octopodiformes</taxon>
        <taxon>Octopoda</taxon>
        <taxon>Incirrata</taxon>
        <taxon>Octopodidae</taxon>
        <taxon>Octopus</taxon>
    </lineage>
</organism>
<dbReference type="GO" id="GO:0020037">
    <property type="term" value="F:heme binding"/>
    <property type="evidence" value="ECO:0007669"/>
    <property type="project" value="InterPro"/>
</dbReference>
<gene>
    <name evidence="16" type="ORF">OCBIM_22015081mg</name>
</gene>
<dbReference type="Pfam" id="PF00067">
    <property type="entry name" value="p450"/>
    <property type="match status" value="1"/>
</dbReference>
<keyword evidence="5 13" id="KW-0349">Heme</keyword>
<dbReference type="OrthoDB" id="1055148at2759"/>
<dbReference type="InterPro" id="IPR036396">
    <property type="entry name" value="Cyt_P450_sf"/>
</dbReference>
<evidence type="ECO:0000313" key="16">
    <source>
        <dbReference type="EMBL" id="KOF88370.1"/>
    </source>
</evidence>
<evidence type="ECO:0000256" key="9">
    <source>
        <dbReference type="ARBA" id="ARBA00023002"/>
    </source>
</evidence>
<dbReference type="InterPro" id="IPR001128">
    <property type="entry name" value="Cyt_P450"/>
</dbReference>
<accession>A0A0L8HHW4</accession>
<reference evidence="16" key="1">
    <citation type="submission" date="2015-07" db="EMBL/GenBank/DDBJ databases">
        <title>MeaNS - Measles Nucleotide Surveillance Program.</title>
        <authorList>
            <person name="Tran T."/>
            <person name="Druce J."/>
        </authorList>
    </citation>
    <scope>NUCLEOTIDE SEQUENCE</scope>
    <source>
        <strain evidence="16">UCB-OBI-ISO-001</strain>
        <tissue evidence="16">Gonad</tissue>
    </source>
</reference>
<dbReference type="STRING" id="37653.A0A0L8HHW4"/>
<keyword evidence="11 14" id="KW-0503">Monooxygenase</keyword>
<evidence type="ECO:0000256" key="15">
    <source>
        <dbReference type="SAM" id="Phobius"/>
    </source>
</evidence>
<evidence type="ECO:0000256" key="14">
    <source>
        <dbReference type="RuleBase" id="RU000461"/>
    </source>
</evidence>
<dbReference type="PRINTS" id="PR00463">
    <property type="entry name" value="EP450I"/>
</dbReference>
<keyword evidence="15" id="KW-1133">Transmembrane helix</keyword>
<evidence type="ECO:0000256" key="5">
    <source>
        <dbReference type="ARBA" id="ARBA00022617"/>
    </source>
</evidence>
<proteinExistence type="inferred from homology"/>
<comment type="similarity">
    <text evidence="4 14">Belongs to the cytochrome P450 family.</text>
</comment>
<evidence type="ECO:0000256" key="12">
    <source>
        <dbReference type="ARBA" id="ARBA00023136"/>
    </source>
</evidence>
<keyword evidence="10 13" id="KW-0408">Iron</keyword>
<dbReference type="GO" id="GO:0004508">
    <property type="term" value="F:steroid 17-alpha-monooxygenase activity"/>
    <property type="evidence" value="ECO:0007669"/>
    <property type="project" value="TreeGrafter"/>
</dbReference>
<keyword evidence="15" id="KW-0812">Transmembrane</keyword>
<keyword evidence="7" id="KW-0256">Endoplasmic reticulum</keyword>
<keyword evidence="12 15" id="KW-0472">Membrane</keyword>
<dbReference type="EMBL" id="KQ418194">
    <property type="protein sequence ID" value="KOF88370.1"/>
    <property type="molecule type" value="Genomic_DNA"/>
</dbReference>
<evidence type="ECO:0000256" key="7">
    <source>
        <dbReference type="ARBA" id="ARBA00022824"/>
    </source>
</evidence>
<evidence type="ECO:0000256" key="1">
    <source>
        <dbReference type="ARBA" id="ARBA00001971"/>
    </source>
</evidence>
<dbReference type="GO" id="GO:0005789">
    <property type="term" value="C:endoplasmic reticulum membrane"/>
    <property type="evidence" value="ECO:0007669"/>
    <property type="project" value="UniProtKB-SubCell"/>
</dbReference>
<feature type="binding site" description="axial binding residue" evidence="13">
    <location>
        <position position="454"/>
    </location>
    <ligand>
        <name>heme</name>
        <dbReference type="ChEBI" id="CHEBI:30413"/>
    </ligand>
    <ligandPart>
        <name>Fe</name>
        <dbReference type="ChEBI" id="CHEBI:18248"/>
    </ligandPart>
</feature>
<dbReference type="PANTHER" id="PTHR24289">
    <property type="entry name" value="STEROID 17-ALPHA-HYDROXYLASE/17,20 LYASE"/>
    <property type="match status" value="1"/>
</dbReference>
<keyword evidence="8" id="KW-0492">Microsome</keyword>
<evidence type="ECO:0008006" key="17">
    <source>
        <dbReference type="Google" id="ProtNLM"/>
    </source>
</evidence>
<evidence type="ECO:0000256" key="3">
    <source>
        <dbReference type="ARBA" id="ARBA00004406"/>
    </source>
</evidence>
<comment type="cofactor">
    <cofactor evidence="1 13">
        <name>heme</name>
        <dbReference type="ChEBI" id="CHEBI:30413"/>
    </cofactor>
</comment>
<feature type="transmembrane region" description="Helical" evidence="15">
    <location>
        <begin position="24"/>
        <end position="42"/>
    </location>
</feature>
<evidence type="ECO:0000256" key="8">
    <source>
        <dbReference type="ARBA" id="ARBA00022848"/>
    </source>
</evidence>
<sequence length="512" mass="59720">MSATDDNSLTFLRITDTTWENVEMSLWFSMVVILAVTLFILWRRKDDNYPPGPFNWPLIGNIQLNKAHLQLTNLKNKYGDIYSVTISRKNIVVLCSLDSILECLHYNGDAFANRPSCPVLRSLYKSGDKNEGFITADYDDKLEQKRDFLQDCMVDGTYCLEYDTEMKIGSEVQDVLQKFIREKAPFNPFNLLYPSFLNVTLSIIFSQWHRNDEKDTNFQEILKSLTLRAKCLKQTFPNIFPLPSFLENLRFKQIKERMRLQHEYQRKLINFHKDTFNPCVLRDLTDQLLVYVENGDDKGLFASSDMENILLEISGSGFESTAVCLTWLLGYMAMYPGIQSQVQEELDKVIGRKNNPSLADQPKLPYTLATICEAHRMASVMPFLYPHQAVKNTVLQGYDIPKDTWILCNVWSLHYDTRYWKNPKKFDPTRFLKDEKTISIPDCFLPFGIGVRECPGESLATLNLFLYFTHILHRMNIRPADDKMPFHMEGELEYLLLHKPKPFRIRAIRRDN</sequence>